<gene>
    <name evidence="3" type="ORF">SAMN05892877_103338</name>
</gene>
<keyword evidence="4" id="KW-1185">Reference proteome</keyword>
<feature type="domain" description="SpoVT-AbrB" evidence="2">
    <location>
        <begin position="1"/>
        <end position="43"/>
    </location>
</feature>
<dbReference type="Pfam" id="PF04014">
    <property type="entry name" value="MazE_antitoxin"/>
    <property type="match status" value="1"/>
</dbReference>
<organism evidence="3 4">
    <name type="scientific">Rhizobium subbaraonis</name>
    <dbReference type="NCBI Taxonomy" id="908946"/>
    <lineage>
        <taxon>Bacteria</taxon>
        <taxon>Pseudomonadati</taxon>
        <taxon>Pseudomonadota</taxon>
        <taxon>Alphaproteobacteria</taxon>
        <taxon>Hyphomicrobiales</taxon>
        <taxon>Rhizobiaceae</taxon>
        <taxon>Rhizobium/Agrobacterium group</taxon>
        <taxon>Rhizobium</taxon>
    </lineage>
</organism>
<dbReference type="RefSeq" id="WP_097137333.1">
    <property type="nucleotide sequence ID" value="NZ_OBQD01000003.1"/>
</dbReference>
<evidence type="ECO:0000259" key="2">
    <source>
        <dbReference type="PROSITE" id="PS51740"/>
    </source>
</evidence>
<name>A0A285U8X8_9HYPH</name>
<evidence type="ECO:0000256" key="1">
    <source>
        <dbReference type="PROSITE-ProRule" id="PRU01076"/>
    </source>
</evidence>
<dbReference type="GO" id="GO:0003677">
    <property type="term" value="F:DNA binding"/>
    <property type="evidence" value="ECO:0007669"/>
    <property type="project" value="UniProtKB-UniRule"/>
</dbReference>
<evidence type="ECO:0000313" key="4">
    <source>
        <dbReference type="Proteomes" id="UP000219167"/>
    </source>
</evidence>
<reference evidence="3 4" key="1">
    <citation type="submission" date="2017-08" db="EMBL/GenBank/DDBJ databases">
        <authorList>
            <person name="de Groot N.N."/>
        </authorList>
    </citation>
    <scope>NUCLEOTIDE SEQUENCE [LARGE SCALE GENOMIC DNA]</scope>
    <source>
        <strain evidence="3 4">JC85</strain>
    </source>
</reference>
<proteinExistence type="predicted"/>
<dbReference type="AlphaFoldDB" id="A0A285U8X8"/>
<dbReference type="SUPFAM" id="SSF89447">
    <property type="entry name" value="AbrB/MazE/MraZ-like"/>
    <property type="match status" value="1"/>
</dbReference>
<dbReference type="NCBIfam" id="TIGR01439">
    <property type="entry name" value="lp_hng_hel_AbrB"/>
    <property type="match status" value="1"/>
</dbReference>
<sequence length="84" mass="9369">MRVTSKGQVTIPRDMRELVGIEPNSEVVFSIEGGKLTIAPKDGEREAEERARLDRFLAALRRLEGTGDQAMDAEALARVTRDRD</sequence>
<dbReference type="PROSITE" id="PS51740">
    <property type="entry name" value="SPOVT_ABRB"/>
    <property type="match status" value="1"/>
</dbReference>
<dbReference type="EMBL" id="OBQD01000003">
    <property type="protein sequence ID" value="SOC36996.1"/>
    <property type="molecule type" value="Genomic_DNA"/>
</dbReference>
<keyword evidence="1" id="KW-0238">DNA-binding</keyword>
<dbReference type="Proteomes" id="UP000219167">
    <property type="component" value="Unassembled WGS sequence"/>
</dbReference>
<dbReference type="InterPro" id="IPR007159">
    <property type="entry name" value="SpoVT-AbrB_dom"/>
</dbReference>
<accession>A0A285U8X8</accession>
<dbReference type="InterPro" id="IPR037914">
    <property type="entry name" value="SpoVT-AbrB_sf"/>
</dbReference>
<dbReference type="Gene3D" id="2.10.260.10">
    <property type="match status" value="1"/>
</dbReference>
<protein>
    <submittedName>
        <fullName evidence="3">AbrB family looped-hinge helix DNA binding protein</fullName>
    </submittedName>
</protein>
<dbReference type="SMART" id="SM00966">
    <property type="entry name" value="SpoVT_AbrB"/>
    <property type="match status" value="1"/>
</dbReference>
<evidence type="ECO:0000313" key="3">
    <source>
        <dbReference type="EMBL" id="SOC36996.1"/>
    </source>
</evidence>
<dbReference type="OrthoDB" id="9809003at2"/>